<reference evidence="5 6" key="1">
    <citation type="submission" date="2020-04" db="EMBL/GenBank/DDBJ databases">
        <title>MicrobeNet Type strains.</title>
        <authorList>
            <person name="Nicholson A.C."/>
        </authorList>
    </citation>
    <scope>NUCLEOTIDE SEQUENCE [LARGE SCALE GENOMIC DNA]</scope>
    <source>
        <strain evidence="5 6">ATCC BAA-14</strain>
    </source>
</reference>
<dbReference type="EMBL" id="JAAXPC010000003">
    <property type="protein sequence ID" value="NKY01154.1"/>
    <property type="molecule type" value="Genomic_DNA"/>
</dbReference>
<dbReference type="SUPFAM" id="SSF46689">
    <property type="entry name" value="Homeodomain-like"/>
    <property type="match status" value="2"/>
</dbReference>
<dbReference type="PROSITE" id="PS01124">
    <property type="entry name" value="HTH_ARAC_FAMILY_2"/>
    <property type="match status" value="1"/>
</dbReference>
<dbReference type="PROSITE" id="PS00041">
    <property type="entry name" value="HTH_ARAC_FAMILY_1"/>
    <property type="match status" value="1"/>
</dbReference>
<dbReference type="InterPro" id="IPR018060">
    <property type="entry name" value="HTH_AraC"/>
</dbReference>
<evidence type="ECO:0000256" key="3">
    <source>
        <dbReference type="ARBA" id="ARBA00023163"/>
    </source>
</evidence>
<dbReference type="InterPro" id="IPR009057">
    <property type="entry name" value="Homeodomain-like_sf"/>
</dbReference>
<comment type="caution">
    <text evidence="5">The sequence shown here is derived from an EMBL/GenBank/DDBJ whole genome shotgun (WGS) entry which is preliminary data.</text>
</comment>
<dbReference type="InterPro" id="IPR020449">
    <property type="entry name" value="Tscrpt_reg_AraC-type_HTH"/>
</dbReference>
<dbReference type="InterPro" id="IPR050204">
    <property type="entry name" value="AraC_XylS_family_regulators"/>
</dbReference>
<feature type="domain" description="HTH araC/xylS-type" evidence="4">
    <location>
        <begin position="214"/>
        <end position="313"/>
    </location>
</feature>
<sequence length="316" mass="34155">MSQIERLRIPGDPEWEAASAAVSDAYFPHELSPRDAGGNALDVDVAVTVLGPLRIARIGWGAEVAIHSDHPGAYGINVPLGGVLETSVAGTSVVSTSGLATINPPDTPAEITRWSSTCTIVGVKIDRDFLQREACRVTGRPDTTIPEQLDLHSPEGASWFRLVRSIAGQPADDPLLANPLIAEQLAGSLTDAFLLAAVPDDPAEHTRPQPRIVTRVLDAMRADPARPWTAADMAEVAGISVRRLQEGFRDYVGKSPRECLTDIRLHRVHDELCCEDADSVTTVAMRWGFTHTGRFASAFRKRYGVAPSDIARTRGR</sequence>
<keyword evidence="2" id="KW-0238">DNA-binding</keyword>
<accession>A0A846WHL9</accession>
<organism evidence="5 6">
    <name type="scientific">Gordonia polyisoprenivorans</name>
    <dbReference type="NCBI Taxonomy" id="84595"/>
    <lineage>
        <taxon>Bacteria</taxon>
        <taxon>Bacillati</taxon>
        <taxon>Actinomycetota</taxon>
        <taxon>Actinomycetes</taxon>
        <taxon>Mycobacteriales</taxon>
        <taxon>Gordoniaceae</taxon>
        <taxon>Gordonia</taxon>
    </lineage>
</organism>
<dbReference type="Pfam" id="PF12833">
    <property type="entry name" value="HTH_18"/>
    <property type="match status" value="1"/>
</dbReference>
<name>A0A846WHL9_9ACTN</name>
<dbReference type="PANTHER" id="PTHR46796">
    <property type="entry name" value="HTH-TYPE TRANSCRIPTIONAL ACTIVATOR RHAS-RELATED"/>
    <property type="match status" value="1"/>
</dbReference>
<dbReference type="InterPro" id="IPR018062">
    <property type="entry name" value="HTH_AraC-typ_CS"/>
</dbReference>
<evidence type="ECO:0000256" key="1">
    <source>
        <dbReference type="ARBA" id="ARBA00023015"/>
    </source>
</evidence>
<dbReference type="InterPro" id="IPR035418">
    <property type="entry name" value="AraC-bd_2"/>
</dbReference>
<evidence type="ECO:0000313" key="5">
    <source>
        <dbReference type="EMBL" id="NKY01154.1"/>
    </source>
</evidence>
<evidence type="ECO:0000256" key="2">
    <source>
        <dbReference type="ARBA" id="ARBA00023125"/>
    </source>
</evidence>
<dbReference type="SMART" id="SM00342">
    <property type="entry name" value="HTH_ARAC"/>
    <property type="match status" value="1"/>
</dbReference>
<evidence type="ECO:0000313" key="6">
    <source>
        <dbReference type="Proteomes" id="UP000563898"/>
    </source>
</evidence>
<dbReference type="Pfam" id="PF14525">
    <property type="entry name" value="AraC_binding_2"/>
    <property type="match status" value="1"/>
</dbReference>
<dbReference type="GO" id="GO:0043565">
    <property type="term" value="F:sequence-specific DNA binding"/>
    <property type="evidence" value="ECO:0007669"/>
    <property type="project" value="InterPro"/>
</dbReference>
<dbReference type="Gene3D" id="1.10.10.60">
    <property type="entry name" value="Homeodomain-like"/>
    <property type="match status" value="1"/>
</dbReference>
<dbReference type="AlphaFoldDB" id="A0A846WHL9"/>
<keyword evidence="1" id="KW-0805">Transcription regulation</keyword>
<dbReference type="RefSeq" id="WP_006367458.1">
    <property type="nucleotide sequence ID" value="NZ_JAAXPC010000003.1"/>
</dbReference>
<dbReference type="Proteomes" id="UP000563898">
    <property type="component" value="Unassembled WGS sequence"/>
</dbReference>
<evidence type="ECO:0000259" key="4">
    <source>
        <dbReference type="PROSITE" id="PS01124"/>
    </source>
</evidence>
<gene>
    <name evidence="5" type="ORF">HGA05_06165</name>
</gene>
<protein>
    <submittedName>
        <fullName evidence="5">AraC family transcriptional regulator</fullName>
    </submittedName>
</protein>
<dbReference type="GO" id="GO:0003700">
    <property type="term" value="F:DNA-binding transcription factor activity"/>
    <property type="evidence" value="ECO:0007669"/>
    <property type="project" value="InterPro"/>
</dbReference>
<keyword evidence="3" id="KW-0804">Transcription</keyword>
<dbReference type="PRINTS" id="PR00032">
    <property type="entry name" value="HTHARAC"/>
</dbReference>
<dbReference type="PANTHER" id="PTHR46796:SF12">
    <property type="entry name" value="HTH-TYPE DNA-BINDING TRANSCRIPTIONAL ACTIVATOR EUTR"/>
    <property type="match status" value="1"/>
</dbReference>
<proteinExistence type="predicted"/>